<feature type="binding site" evidence="7">
    <location>
        <position position="133"/>
    </location>
    <ligand>
        <name>FMN</name>
        <dbReference type="ChEBI" id="CHEBI:58210"/>
    </ligand>
</feature>
<evidence type="ECO:0000313" key="10">
    <source>
        <dbReference type="Proteomes" id="UP000294887"/>
    </source>
</evidence>
<feature type="binding site" evidence="7">
    <location>
        <begin position="335"/>
        <end position="336"/>
    </location>
    <ligand>
        <name>FMN</name>
        <dbReference type="ChEBI" id="CHEBI:58210"/>
    </ligand>
</feature>
<gene>
    <name evidence="9" type="ORF">EV695_3121</name>
</gene>
<dbReference type="PIRSF" id="PIRSF000138">
    <property type="entry name" value="Al-hdrx_acd_dh"/>
    <property type="match status" value="1"/>
</dbReference>
<feature type="binding site" evidence="7">
    <location>
        <position position="257"/>
    </location>
    <ligand>
        <name>FMN</name>
        <dbReference type="ChEBI" id="CHEBI:58210"/>
    </ligand>
</feature>
<comment type="caution">
    <text evidence="9">The sequence shown here is derived from an EMBL/GenBank/DDBJ whole genome shotgun (WGS) entry which is preliminary data.</text>
</comment>
<accession>A0A4V2P8B6</accession>
<feature type="binding site" evidence="7">
    <location>
        <position position="284"/>
    </location>
    <ligand>
        <name>glyoxylate</name>
        <dbReference type="ChEBI" id="CHEBI:36655"/>
    </ligand>
</feature>
<dbReference type="SUPFAM" id="SSF51395">
    <property type="entry name" value="FMN-linked oxidoreductases"/>
    <property type="match status" value="1"/>
</dbReference>
<sequence>MVQALIRKSACVADLKKRAKRRIPKFAFDYIEGGCNSELALSNNRTALDDIFLRPEYLQKYQTPELGTTLFGKQYASPFGIAPLGLSGLVWPDASAMHARAALKANIPFVLSTVSTISIEDAAKNAEDNFWFQLYPPADEEILDDMLKRLLDVGCQNLVVTVDVPTPSRRISAIKSGLAVPPKITVKSVFESTIRPFWSLATVRAGLPQFATLRPYIKDAKNIEDIATFIRVTLRDVVDESSLRNLRDKWQGNLIVKGISHVDDALTVKEIGADGIIVSNHGGRQLDASLPPAETLEEIIDAVGADLTVMADSGVETGVDIARYLALGAEAVFAGRAFLYGVAAHGEQGAEHTIDLLRDELEQVMSQVHCAKPELMHQYLE</sequence>
<feature type="domain" description="FMN hydroxy acid dehydrogenase" evidence="8">
    <location>
        <begin position="4"/>
        <end position="381"/>
    </location>
</feature>
<comment type="similarity">
    <text evidence="5">Belongs to the FMN-dependent alpha-hydroxy acid dehydrogenase family.</text>
</comment>
<evidence type="ECO:0000256" key="3">
    <source>
        <dbReference type="ARBA" id="ARBA00022643"/>
    </source>
</evidence>
<dbReference type="EMBL" id="SMFQ01000004">
    <property type="protein sequence ID" value="TCJ85155.1"/>
    <property type="molecule type" value="Genomic_DNA"/>
</dbReference>
<dbReference type="InterPro" id="IPR000262">
    <property type="entry name" value="FMN-dep_DH"/>
</dbReference>
<evidence type="ECO:0000256" key="7">
    <source>
        <dbReference type="PIRSR" id="PIRSR000138-2"/>
    </source>
</evidence>
<dbReference type="GO" id="GO:0009060">
    <property type="term" value="P:aerobic respiration"/>
    <property type="evidence" value="ECO:0007669"/>
    <property type="project" value="TreeGrafter"/>
</dbReference>
<dbReference type="Pfam" id="PF01070">
    <property type="entry name" value="FMN_dh"/>
    <property type="match status" value="1"/>
</dbReference>
<feature type="binding site" evidence="7">
    <location>
        <position position="161"/>
    </location>
    <ligand>
        <name>FMN</name>
        <dbReference type="ChEBI" id="CHEBI:58210"/>
    </ligand>
</feature>
<evidence type="ECO:0000256" key="4">
    <source>
        <dbReference type="ARBA" id="ARBA00023002"/>
    </source>
</evidence>
<dbReference type="CDD" id="cd02809">
    <property type="entry name" value="alpha_hydroxyacid_oxid_FMN"/>
    <property type="match status" value="1"/>
</dbReference>
<evidence type="ECO:0000259" key="8">
    <source>
        <dbReference type="PROSITE" id="PS51349"/>
    </source>
</evidence>
<dbReference type="PROSITE" id="PS51349">
    <property type="entry name" value="FMN_HYDROXY_ACID_DH_2"/>
    <property type="match status" value="1"/>
</dbReference>
<dbReference type="InterPro" id="IPR008259">
    <property type="entry name" value="FMN_hydac_DH_AS"/>
</dbReference>
<dbReference type="PROSITE" id="PS00557">
    <property type="entry name" value="FMN_HYDROXY_ACID_DH_1"/>
    <property type="match status" value="1"/>
</dbReference>
<protein>
    <submittedName>
        <fullName evidence="9">L-lactate dehydrogenase (Cytochrome)</fullName>
    </submittedName>
</protein>
<dbReference type="OrthoDB" id="9770452at2"/>
<evidence type="ECO:0000256" key="1">
    <source>
        <dbReference type="ARBA" id="ARBA00001917"/>
    </source>
</evidence>
<dbReference type="GO" id="GO:0010181">
    <property type="term" value="F:FMN binding"/>
    <property type="evidence" value="ECO:0007669"/>
    <property type="project" value="InterPro"/>
</dbReference>
<dbReference type="FunFam" id="3.20.20.70:FF:000029">
    <property type="entry name" value="L-lactate dehydrogenase"/>
    <property type="match status" value="1"/>
</dbReference>
<dbReference type="Gene3D" id="3.20.20.70">
    <property type="entry name" value="Aldolase class I"/>
    <property type="match status" value="1"/>
</dbReference>
<keyword evidence="4" id="KW-0560">Oxidoreductase</keyword>
<keyword evidence="2 7" id="KW-0285">Flavoprotein</keyword>
<feature type="binding site" evidence="7">
    <location>
        <position position="170"/>
    </location>
    <ligand>
        <name>glyoxylate</name>
        <dbReference type="ChEBI" id="CHEBI:36655"/>
    </ligand>
</feature>
<dbReference type="Proteomes" id="UP000294887">
    <property type="component" value="Unassembled WGS sequence"/>
</dbReference>
<reference evidence="9 10" key="1">
    <citation type="submission" date="2019-03" db="EMBL/GenBank/DDBJ databases">
        <title>Genomic Encyclopedia of Type Strains, Phase IV (KMG-IV): sequencing the most valuable type-strain genomes for metagenomic binning, comparative biology and taxonomic classification.</title>
        <authorList>
            <person name="Goeker M."/>
        </authorList>
    </citation>
    <scope>NUCLEOTIDE SEQUENCE [LARGE SCALE GENOMIC DNA]</scope>
    <source>
        <strain evidence="9 10">DSM 24830</strain>
    </source>
</reference>
<dbReference type="AlphaFoldDB" id="A0A4V2P8B6"/>
<evidence type="ECO:0000313" key="9">
    <source>
        <dbReference type="EMBL" id="TCJ85155.1"/>
    </source>
</evidence>
<organism evidence="9 10">
    <name type="scientific">Cocleimonas flava</name>
    <dbReference type="NCBI Taxonomy" id="634765"/>
    <lineage>
        <taxon>Bacteria</taxon>
        <taxon>Pseudomonadati</taxon>
        <taxon>Pseudomonadota</taxon>
        <taxon>Gammaproteobacteria</taxon>
        <taxon>Thiotrichales</taxon>
        <taxon>Thiotrichaceae</taxon>
        <taxon>Cocleimonas</taxon>
    </lineage>
</organism>
<proteinExistence type="inferred from homology"/>
<feature type="binding site" evidence="7">
    <location>
        <position position="135"/>
    </location>
    <ligand>
        <name>glyoxylate</name>
        <dbReference type="ChEBI" id="CHEBI:36655"/>
    </ligand>
</feature>
<name>A0A4V2P8B6_9GAMM</name>
<feature type="active site" description="Proton acceptor" evidence="6">
    <location>
        <position position="281"/>
    </location>
</feature>
<feature type="binding site" evidence="7">
    <location>
        <position position="112"/>
    </location>
    <ligand>
        <name>FMN</name>
        <dbReference type="ChEBI" id="CHEBI:58210"/>
    </ligand>
</feature>
<comment type="cofactor">
    <cofactor evidence="1">
        <name>FMN</name>
        <dbReference type="ChEBI" id="CHEBI:58210"/>
    </cofactor>
</comment>
<feature type="binding site" evidence="7">
    <location>
        <begin position="83"/>
        <end position="85"/>
    </location>
    <ligand>
        <name>FMN</name>
        <dbReference type="ChEBI" id="CHEBI:58210"/>
    </ligand>
</feature>
<evidence type="ECO:0000256" key="6">
    <source>
        <dbReference type="PIRSR" id="PIRSR000138-1"/>
    </source>
</evidence>
<dbReference type="GO" id="GO:0005886">
    <property type="term" value="C:plasma membrane"/>
    <property type="evidence" value="ECO:0007669"/>
    <property type="project" value="TreeGrafter"/>
</dbReference>
<dbReference type="PANTHER" id="PTHR10578">
    <property type="entry name" value="S -2-HYDROXY-ACID OXIDASE-RELATED"/>
    <property type="match status" value="1"/>
</dbReference>
<dbReference type="InterPro" id="IPR013785">
    <property type="entry name" value="Aldolase_TIM"/>
</dbReference>
<feature type="binding site" evidence="7">
    <location>
        <position position="30"/>
    </location>
    <ligand>
        <name>glyoxylate</name>
        <dbReference type="ChEBI" id="CHEBI:36655"/>
    </ligand>
</feature>
<keyword evidence="3 7" id="KW-0288">FMN</keyword>
<dbReference type="GO" id="GO:0004459">
    <property type="term" value="F:L-lactate dehydrogenase (NAD+) activity"/>
    <property type="evidence" value="ECO:0007669"/>
    <property type="project" value="TreeGrafter"/>
</dbReference>
<feature type="binding site" evidence="7">
    <location>
        <position position="281"/>
    </location>
    <ligand>
        <name>glyoxylate</name>
        <dbReference type="ChEBI" id="CHEBI:36655"/>
    </ligand>
</feature>
<evidence type="ECO:0000256" key="2">
    <source>
        <dbReference type="ARBA" id="ARBA00022630"/>
    </source>
</evidence>
<feature type="binding site" evidence="7">
    <location>
        <position position="279"/>
    </location>
    <ligand>
        <name>FMN</name>
        <dbReference type="ChEBI" id="CHEBI:58210"/>
    </ligand>
</feature>
<dbReference type="RefSeq" id="WP_131906860.1">
    <property type="nucleotide sequence ID" value="NZ_BAAAFU010000001.1"/>
</dbReference>
<dbReference type="InterPro" id="IPR037396">
    <property type="entry name" value="FMN_HAD"/>
</dbReference>
<dbReference type="InterPro" id="IPR012133">
    <property type="entry name" value="Alpha-hydoxy_acid_DH_FMN"/>
</dbReference>
<evidence type="ECO:0000256" key="5">
    <source>
        <dbReference type="ARBA" id="ARBA00024042"/>
    </source>
</evidence>
<keyword evidence="10" id="KW-1185">Reference proteome</keyword>
<dbReference type="PANTHER" id="PTHR10578:SF107">
    <property type="entry name" value="2-HYDROXYACID OXIDASE 1"/>
    <property type="match status" value="1"/>
</dbReference>